<name>A0A4Y2FZ86_ARAVE</name>
<organism evidence="1 2">
    <name type="scientific">Araneus ventricosus</name>
    <name type="common">Orbweaver spider</name>
    <name type="synonym">Epeira ventricosa</name>
    <dbReference type="NCBI Taxonomy" id="182803"/>
    <lineage>
        <taxon>Eukaryota</taxon>
        <taxon>Metazoa</taxon>
        <taxon>Ecdysozoa</taxon>
        <taxon>Arthropoda</taxon>
        <taxon>Chelicerata</taxon>
        <taxon>Arachnida</taxon>
        <taxon>Araneae</taxon>
        <taxon>Araneomorphae</taxon>
        <taxon>Entelegynae</taxon>
        <taxon>Araneoidea</taxon>
        <taxon>Araneidae</taxon>
        <taxon>Araneus</taxon>
    </lineage>
</organism>
<comment type="caution">
    <text evidence="1">The sequence shown here is derived from an EMBL/GenBank/DDBJ whole genome shotgun (WGS) entry which is preliminary data.</text>
</comment>
<dbReference type="AlphaFoldDB" id="A0A4Y2FZ86"/>
<evidence type="ECO:0000313" key="1">
    <source>
        <dbReference type="EMBL" id="GBM46770.1"/>
    </source>
</evidence>
<keyword evidence="2" id="KW-1185">Reference proteome</keyword>
<dbReference type="Proteomes" id="UP000499080">
    <property type="component" value="Unassembled WGS sequence"/>
</dbReference>
<reference evidence="1 2" key="1">
    <citation type="journal article" date="2019" name="Sci. Rep.">
        <title>Orb-weaving spider Araneus ventricosus genome elucidates the spidroin gene catalogue.</title>
        <authorList>
            <person name="Kono N."/>
            <person name="Nakamura H."/>
            <person name="Ohtoshi R."/>
            <person name="Moran D.A.P."/>
            <person name="Shinohara A."/>
            <person name="Yoshida Y."/>
            <person name="Fujiwara M."/>
            <person name="Mori M."/>
            <person name="Tomita M."/>
            <person name="Arakawa K."/>
        </authorList>
    </citation>
    <scope>NUCLEOTIDE SEQUENCE [LARGE SCALE GENOMIC DNA]</scope>
</reference>
<proteinExistence type="predicted"/>
<evidence type="ECO:0000313" key="2">
    <source>
        <dbReference type="Proteomes" id="UP000499080"/>
    </source>
</evidence>
<protein>
    <submittedName>
        <fullName evidence="1">Uncharacterized protein</fullName>
    </submittedName>
</protein>
<gene>
    <name evidence="1" type="ORF">AVEN_6052_1</name>
</gene>
<dbReference type="EMBL" id="BGPR01001151">
    <property type="protein sequence ID" value="GBM46770.1"/>
    <property type="molecule type" value="Genomic_DNA"/>
</dbReference>
<accession>A0A4Y2FZ86</accession>
<sequence>MKLFSPHRGGSNHVYTPSSLVFKSAAPVGQGLYHFIVPNKSRPPHAGGTALSPAGPLLALNPSRVGRARVGIFGLHQRRTFGPLRMI</sequence>